<evidence type="ECO:0000313" key="10">
    <source>
        <dbReference type="EnsemblMetazoa" id="MDOA008162-PA"/>
    </source>
</evidence>
<dbReference type="GO" id="GO:0004518">
    <property type="term" value="F:nuclease activity"/>
    <property type="evidence" value="ECO:0007669"/>
    <property type="project" value="UniProtKB-KW"/>
</dbReference>
<dbReference type="PANTHER" id="PTHR22930">
    <property type="match status" value="1"/>
</dbReference>
<dbReference type="eggNOG" id="KOG4585">
    <property type="taxonomic scope" value="Eukaryota"/>
</dbReference>
<evidence type="ECO:0000256" key="7">
    <source>
        <dbReference type="ARBA" id="ARBA00023242"/>
    </source>
</evidence>
<evidence type="ECO:0000256" key="8">
    <source>
        <dbReference type="SAM" id="MobiDB-lite"/>
    </source>
</evidence>
<keyword evidence="4" id="KW-0540">Nuclease</keyword>
<feature type="domain" description="DDE Tnp4" evidence="9">
    <location>
        <begin position="417"/>
        <end position="574"/>
    </location>
</feature>
<protein>
    <submittedName>
        <fullName evidence="12">Uncharacterized protein LOC101890759</fullName>
    </submittedName>
</protein>
<dbReference type="AlphaFoldDB" id="A0A1I8MT22"/>
<keyword evidence="6" id="KW-0378">Hydrolase</keyword>
<comment type="cofactor">
    <cofactor evidence="1">
        <name>a divalent metal cation</name>
        <dbReference type="ChEBI" id="CHEBI:60240"/>
    </cofactor>
</comment>
<accession>A0A1I8MT22</accession>
<evidence type="ECO:0000256" key="6">
    <source>
        <dbReference type="ARBA" id="ARBA00022801"/>
    </source>
</evidence>
<dbReference type="KEGG" id="mde:101890759"/>
<dbReference type="Pfam" id="PF13359">
    <property type="entry name" value="DDE_Tnp_4"/>
    <property type="match status" value="1"/>
</dbReference>
<comment type="subcellular location">
    <subcellularLocation>
        <location evidence="2">Nucleus</location>
    </subcellularLocation>
</comment>
<keyword evidence="5" id="KW-0479">Metal-binding</keyword>
<reference evidence="10" key="1">
    <citation type="submission" date="2020-05" db="UniProtKB">
        <authorList>
            <consortium name="EnsemblMetazoa"/>
        </authorList>
    </citation>
    <scope>IDENTIFICATION</scope>
    <source>
        <strain evidence="10">Aabys</strain>
    </source>
</reference>
<evidence type="ECO:0000256" key="5">
    <source>
        <dbReference type="ARBA" id="ARBA00022723"/>
    </source>
</evidence>
<organism evidence="10">
    <name type="scientific">Musca domestica</name>
    <name type="common">House fly</name>
    <dbReference type="NCBI Taxonomy" id="7370"/>
    <lineage>
        <taxon>Eukaryota</taxon>
        <taxon>Metazoa</taxon>
        <taxon>Ecdysozoa</taxon>
        <taxon>Arthropoda</taxon>
        <taxon>Hexapoda</taxon>
        <taxon>Insecta</taxon>
        <taxon>Pterygota</taxon>
        <taxon>Neoptera</taxon>
        <taxon>Endopterygota</taxon>
        <taxon>Diptera</taxon>
        <taxon>Brachycera</taxon>
        <taxon>Muscomorpha</taxon>
        <taxon>Muscoidea</taxon>
        <taxon>Muscidae</taxon>
        <taxon>Musca</taxon>
    </lineage>
</organism>
<feature type="region of interest" description="Disordered" evidence="8">
    <location>
        <begin position="235"/>
        <end position="272"/>
    </location>
</feature>
<evidence type="ECO:0000256" key="3">
    <source>
        <dbReference type="ARBA" id="ARBA00006958"/>
    </source>
</evidence>
<evidence type="ECO:0000259" key="9">
    <source>
        <dbReference type="Pfam" id="PF13359"/>
    </source>
</evidence>
<name>A0A1I8MT22_MUSDO</name>
<dbReference type="EnsemblMetazoa" id="MDOA008162-RA">
    <property type="protein sequence ID" value="MDOA008162-PA"/>
    <property type="gene ID" value="MDOA008162"/>
</dbReference>
<dbReference type="GeneID" id="101890759"/>
<dbReference type="InterPro" id="IPR045249">
    <property type="entry name" value="HARBI1-like"/>
</dbReference>
<comment type="similarity">
    <text evidence="3">Belongs to the HARBI1 family.</text>
</comment>
<evidence type="ECO:0000256" key="2">
    <source>
        <dbReference type="ARBA" id="ARBA00004123"/>
    </source>
</evidence>
<reference evidence="12" key="2">
    <citation type="submission" date="2025-04" db="UniProtKB">
        <authorList>
            <consortium name="RefSeq"/>
        </authorList>
    </citation>
    <scope>IDENTIFICATION</scope>
    <source>
        <strain evidence="12">Aabys</strain>
    </source>
</reference>
<dbReference type="GO" id="GO:0005634">
    <property type="term" value="C:nucleus"/>
    <property type="evidence" value="ECO:0007669"/>
    <property type="project" value="UniProtKB-SubCell"/>
</dbReference>
<dbReference type="OrthoDB" id="7956949at2759"/>
<keyword evidence="7" id="KW-0539">Nucleus</keyword>
<dbReference type="GO" id="GO:0046872">
    <property type="term" value="F:metal ion binding"/>
    <property type="evidence" value="ECO:0007669"/>
    <property type="project" value="UniProtKB-KW"/>
</dbReference>
<dbReference type="STRING" id="7370.A0A1I8MT22"/>
<proteinExistence type="inferred from homology"/>
<dbReference type="RefSeq" id="XP_005180326.1">
    <property type="nucleotide sequence ID" value="XM_005180269.3"/>
</dbReference>
<dbReference type="PANTHER" id="PTHR22930:SF269">
    <property type="entry name" value="NUCLEASE HARBI1-LIKE PROTEIN"/>
    <property type="match status" value="1"/>
</dbReference>
<evidence type="ECO:0000313" key="11">
    <source>
        <dbReference type="Proteomes" id="UP001652621"/>
    </source>
</evidence>
<dbReference type="VEuPathDB" id="VectorBase:MDOA008162"/>
<evidence type="ECO:0000256" key="4">
    <source>
        <dbReference type="ARBA" id="ARBA00022722"/>
    </source>
</evidence>
<evidence type="ECO:0000256" key="1">
    <source>
        <dbReference type="ARBA" id="ARBA00001968"/>
    </source>
</evidence>
<dbReference type="VEuPathDB" id="VectorBase:MDOMA2_021249"/>
<dbReference type="GO" id="GO:0016787">
    <property type="term" value="F:hydrolase activity"/>
    <property type="evidence" value="ECO:0007669"/>
    <property type="project" value="UniProtKB-KW"/>
</dbReference>
<gene>
    <name evidence="10" type="primary">101890759</name>
    <name evidence="12" type="synonym">LOC101890759</name>
</gene>
<dbReference type="InterPro" id="IPR027806">
    <property type="entry name" value="HARBI1_dom"/>
</dbReference>
<keyword evidence="11" id="KW-1185">Reference proteome</keyword>
<sequence>MDTEVEDLFAILSFLKLCKSYRKLKRKRQETRTIAAAPTQIVNRKHHQTTNAAIKLANDFQKEKEHDEKIQQTQPPIIEINHEEYKTYSTDPQEEQEQFNEILGETERLSDEEDGEFLQDGQLVYEEKPQVVADPYVEDEEEYQYAIAFEVNGEQRHVVLGGAVETDNAEQEQETKYECQEIHDDGDEIYYDVCPPDGQEHEVLLESVEEFNDDLCQDDVEICYEVNAEEIEEFPPDNTLLKREPEKRQRRRRRRGQTDDNDEDQTVKEKRPRTRLFKVRPENLNRYQEGFFGRVFLEVKKHNEEQFLILTRMKKDLFEKLLKLTFKAMRKRAQHVFPEERLSITLLYLAHGTPFEVIAKHYKLGKTTVRNLVLETCEILYENLSPIYLREPTSEEYIQIAEEFKATRQLPNCVGVVDGKHIVLKKPRKIILEELNLTNINSLVIMAACDANHIIRSATVTVESHQSTFAKGIINNTLPLPPNGLLGDDASTDFPYYYIGDSSFPLRTNLMRPFEGSTTNDKELYFNYRLSQGQSVTENTFIMLSSMWKILLTTFDLAPLNCESIVMACIVLYNFVMINGGDRWHNADGTVNAELPHNVDESTAWVSVESIQYRSHLESIVEYVGESSPEASDLRNTLMEYFYREGHE</sequence>
<evidence type="ECO:0000313" key="12">
    <source>
        <dbReference type="RefSeq" id="XP_005180326.1"/>
    </source>
</evidence>
<dbReference type="Proteomes" id="UP001652621">
    <property type="component" value="Unplaced"/>
</dbReference>